<evidence type="ECO:0000256" key="3">
    <source>
        <dbReference type="ARBA" id="ARBA00022801"/>
    </source>
</evidence>
<comment type="similarity">
    <text evidence="6">Belongs to the peptidase M48 family.</text>
</comment>
<dbReference type="Proteomes" id="UP000529946">
    <property type="component" value="Unassembled WGS sequence"/>
</dbReference>
<feature type="signal peptide" evidence="7">
    <location>
        <begin position="1"/>
        <end position="29"/>
    </location>
</feature>
<dbReference type="InterPro" id="IPR011990">
    <property type="entry name" value="TPR-like_helical_dom_sf"/>
</dbReference>
<dbReference type="EMBL" id="JACIDM010000003">
    <property type="protein sequence ID" value="MBB4084059.1"/>
    <property type="molecule type" value="Genomic_DNA"/>
</dbReference>
<comment type="caution">
    <text evidence="9">The sequence shown here is derived from an EMBL/GenBank/DDBJ whole genome shotgun (WGS) entry which is preliminary data.</text>
</comment>
<dbReference type="GO" id="GO:0051603">
    <property type="term" value="P:proteolysis involved in protein catabolic process"/>
    <property type="evidence" value="ECO:0007669"/>
    <property type="project" value="TreeGrafter"/>
</dbReference>
<keyword evidence="7" id="KW-0732">Signal</keyword>
<dbReference type="GO" id="GO:0004222">
    <property type="term" value="F:metalloendopeptidase activity"/>
    <property type="evidence" value="ECO:0007669"/>
    <property type="project" value="InterPro"/>
</dbReference>
<dbReference type="AlphaFoldDB" id="A0A7W6JF84"/>
<evidence type="ECO:0000256" key="7">
    <source>
        <dbReference type="SAM" id="SignalP"/>
    </source>
</evidence>
<dbReference type="CDD" id="cd07324">
    <property type="entry name" value="M48C_Oma1-like"/>
    <property type="match status" value="1"/>
</dbReference>
<dbReference type="InterPro" id="IPR001915">
    <property type="entry name" value="Peptidase_M48"/>
</dbReference>
<evidence type="ECO:0000256" key="2">
    <source>
        <dbReference type="ARBA" id="ARBA00022723"/>
    </source>
</evidence>
<sequence length="370" mass="39976">MTTARKEGLRSALLTGALAGVLTAQPAFARQSTPEALWTAAEAAERDARRSSELNADPALNAYVRDVACRVAPEYCVDLRVQVMDRPGFHAGMAPNGYLEVWSGLLLRVGSEAELAFVLGHEIGHVDANHPVEQRNALKTRLGAAMAVGAVASAAGAYYAVDLSAVGDMARHGAVAASDDYSLAQEIEADRIGFERLVKAGYDPGAAADLWRSRQDDGIAADRVTALETLGAASPEGWRRERDAWRAAIRPHLAGWLADDLRRRDFEGALALTARLERDGMDAGVLGFHRGEIYRLRREEGDAERARDAYLAASGYTDAPVAVWRELGDVQARLGRNAEARAAWRTYLERAPTAEDRWIVEDSLAALGGS</sequence>
<keyword evidence="10" id="KW-1185">Reference proteome</keyword>
<dbReference type="Pfam" id="PF01435">
    <property type="entry name" value="Peptidase_M48"/>
    <property type="match status" value="1"/>
</dbReference>
<dbReference type="GO" id="GO:0046872">
    <property type="term" value="F:metal ion binding"/>
    <property type="evidence" value="ECO:0007669"/>
    <property type="project" value="UniProtKB-KW"/>
</dbReference>
<keyword evidence="3 6" id="KW-0378">Hydrolase</keyword>
<evidence type="ECO:0000256" key="4">
    <source>
        <dbReference type="ARBA" id="ARBA00022833"/>
    </source>
</evidence>
<dbReference type="PANTHER" id="PTHR22726:SF24">
    <property type="entry name" value="M48 FAMILY METALLOPEPTIDASE"/>
    <property type="match status" value="1"/>
</dbReference>
<evidence type="ECO:0000313" key="9">
    <source>
        <dbReference type="EMBL" id="MBB4084059.1"/>
    </source>
</evidence>
<dbReference type="Gene3D" id="1.25.40.10">
    <property type="entry name" value="Tetratricopeptide repeat domain"/>
    <property type="match status" value="1"/>
</dbReference>
<name>A0A7W6JF84_9CAUL</name>
<evidence type="ECO:0000256" key="5">
    <source>
        <dbReference type="ARBA" id="ARBA00023049"/>
    </source>
</evidence>
<dbReference type="PANTHER" id="PTHR22726">
    <property type="entry name" value="METALLOENDOPEPTIDASE OMA1"/>
    <property type="match status" value="1"/>
</dbReference>
<dbReference type="InterPro" id="IPR051156">
    <property type="entry name" value="Mito/Outer_Membr_Metalloprot"/>
</dbReference>
<gene>
    <name evidence="9" type="ORF">GGR12_002947</name>
</gene>
<accession>A0A7W6JF84</accession>
<dbReference type="GO" id="GO:0016020">
    <property type="term" value="C:membrane"/>
    <property type="evidence" value="ECO:0007669"/>
    <property type="project" value="TreeGrafter"/>
</dbReference>
<keyword evidence="2" id="KW-0479">Metal-binding</keyword>
<proteinExistence type="inferred from homology"/>
<keyword evidence="5 6" id="KW-0482">Metalloprotease</keyword>
<dbReference type="RefSeq" id="WP_183205199.1">
    <property type="nucleotide sequence ID" value="NZ_BAAAER010000003.1"/>
</dbReference>
<dbReference type="Gene3D" id="3.30.2010.10">
    <property type="entry name" value="Metalloproteases ('zincins'), catalytic domain"/>
    <property type="match status" value="1"/>
</dbReference>
<evidence type="ECO:0000313" key="10">
    <source>
        <dbReference type="Proteomes" id="UP000529946"/>
    </source>
</evidence>
<keyword evidence="4 6" id="KW-0862">Zinc</keyword>
<organism evidence="9 10">
    <name type="scientific">Brevundimonas lenta</name>
    <dbReference type="NCBI Taxonomy" id="424796"/>
    <lineage>
        <taxon>Bacteria</taxon>
        <taxon>Pseudomonadati</taxon>
        <taxon>Pseudomonadota</taxon>
        <taxon>Alphaproteobacteria</taxon>
        <taxon>Caulobacterales</taxon>
        <taxon>Caulobacteraceae</taxon>
        <taxon>Brevundimonas</taxon>
    </lineage>
</organism>
<feature type="chain" id="PRO_5030841776" evidence="7">
    <location>
        <begin position="30"/>
        <end position="370"/>
    </location>
</feature>
<dbReference type="SUPFAM" id="SSF48452">
    <property type="entry name" value="TPR-like"/>
    <property type="match status" value="1"/>
</dbReference>
<feature type="domain" description="Peptidase M48" evidence="8">
    <location>
        <begin position="82"/>
        <end position="228"/>
    </location>
</feature>
<evidence type="ECO:0000259" key="8">
    <source>
        <dbReference type="Pfam" id="PF01435"/>
    </source>
</evidence>
<evidence type="ECO:0000256" key="6">
    <source>
        <dbReference type="RuleBase" id="RU003983"/>
    </source>
</evidence>
<evidence type="ECO:0000256" key="1">
    <source>
        <dbReference type="ARBA" id="ARBA00022670"/>
    </source>
</evidence>
<keyword evidence="1 6" id="KW-0645">Protease</keyword>
<reference evidence="9 10" key="1">
    <citation type="submission" date="2020-08" db="EMBL/GenBank/DDBJ databases">
        <title>Genomic Encyclopedia of Type Strains, Phase IV (KMG-IV): sequencing the most valuable type-strain genomes for metagenomic binning, comparative biology and taxonomic classification.</title>
        <authorList>
            <person name="Goeker M."/>
        </authorList>
    </citation>
    <scope>NUCLEOTIDE SEQUENCE [LARGE SCALE GENOMIC DNA]</scope>
    <source>
        <strain evidence="9 10">DSM 23960</strain>
    </source>
</reference>
<comment type="cofactor">
    <cofactor evidence="6">
        <name>Zn(2+)</name>
        <dbReference type="ChEBI" id="CHEBI:29105"/>
    </cofactor>
    <text evidence="6">Binds 1 zinc ion per subunit.</text>
</comment>
<protein>
    <submittedName>
        <fullName evidence="9">Zn-dependent protease with chaperone function</fullName>
    </submittedName>
</protein>